<comment type="similarity">
    <text evidence="1">Belongs to the methyltransferase superfamily. L-isoaspartyl/D-aspartyl protein methyltransferase family.</text>
</comment>
<dbReference type="RefSeq" id="WP_092992519.1">
    <property type="nucleotide sequence ID" value="NZ_FMWD01000002.1"/>
</dbReference>
<dbReference type="Gene3D" id="3.40.50.150">
    <property type="entry name" value="Vaccinia Virus protein VP39"/>
    <property type="match status" value="1"/>
</dbReference>
<dbReference type="PANTHER" id="PTHR11579:SF18">
    <property type="entry name" value="PROTEIN-L-ISOASPARTATE O-METHYLTRANSFERASE"/>
    <property type="match status" value="1"/>
</dbReference>
<reference evidence="4 5" key="1">
    <citation type="submission" date="2016-10" db="EMBL/GenBank/DDBJ databases">
        <authorList>
            <person name="de Groot N.N."/>
        </authorList>
    </citation>
    <scope>NUCLEOTIDE SEQUENCE [LARGE SCALE GENOMIC DNA]</scope>
    <source>
        <strain evidence="4 5">HLD2</strain>
    </source>
</reference>
<dbReference type="PANTHER" id="PTHR11579">
    <property type="entry name" value="PROTEIN-L-ISOASPARTATE O-METHYLTRANSFERASE"/>
    <property type="match status" value="1"/>
</dbReference>
<organism evidence="4 5">
    <name type="scientific">Thiohalomonas denitrificans</name>
    <dbReference type="NCBI Taxonomy" id="415747"/>
    <lineage>
        <taxon>Bacteria</taxon>
        <taxon>Pseudomonadati</taxon>
        <taxon>Pseudomonadota</taxon>
        <taxon>Gammaproteobacteria</taxon>
        <taxon>Thiohalomonadales</taxon>
        <taxon>Thiohalomonadaceae</taxon>
        <taxon>Thiohalomonas</taxon>
    </lineage>
</organism>
<dbReference type="AlphaFoldDB" id="A0A1G5PR46"/>
<dbReference type="InterPro" id="IPR000682">
    <property type="entry name" value="PCMT"/>
</dbReference>
<dbReference type="GO" id="GO:0004719">
    <property type="term" value="F:protein-L-isoaspartate (D-aspartate) O-methyltransferase activity"/>
    <property type="evidence" value="ECO:0007669"/>
    <property type="project" value="InterPro"/>
</dbReference>
<evidence type="ECO:0000313" key="5">
    <source>
        <dbReference type="Proteomes" id="UP000199648"/>
    </source>
</evidence>
<keyword evidence="4" id="KW-0808">Transferase</keyword>
<evidence type="ECO:0000313" key="4">
    <source>
        <dbReference type="EMBL" id="SCZ51907.1"/>
    </source>
</evidence>
<dbReference type="SUPFAM" id="SSF53335">
    <property type="entry name" value="S-adenosyl-L-methionine-dependent methyltransferases"/>
    <property type="match status" value="1"/>
</dbReference>
<evidence type="ECO:0000256" key="1">
    <source>
        <dbReference type="ARBA" id="ARBA00005369"/>
    </source>
</evidence>
<proteinExistence type="inferred from homology"/>
<dbReference type="GO" id="GO:0032259">
    <property type="term" value="P:methylation"/>
    <property type="evidence" value="ECO:0007669"/>
    <property type="project" value="UniProtKB-KW"/>
</dbReference>
<dbReference type="InterPro" id="IPR029063">
    <property type="entry name" value="SAM-dependent_MTases_sf"/>
</dbReference>
<keyword evidence="5" id="KW-1185">Reference proteome</keyword>
<dbReference type="Pfam" id="PF01135">
    <property type="entry name" value="PCMT"/>
    <property type="match status" value="1"/>
</dbReference>
<dbReference type="CDD" id="cd02440">
    <property type="entry name" value="AdoMet_MTases"/>
    <property type="match status" value="1"/>
</dbReference>
<dbReference type="OrthoDB" id="9810066at2"/>
<dbReference type="STRING" id="415747.SAMN03097708_00620"/>
<evidence type="ECO:0000256" key="3">
    <source>
        <dbReference type="ARBA" id="ARBA00030757"/>
    </source>
</evidence>
<dbReference type="Proteomes" id="UP000199648">
    <property type="component" value="Unassembled WGS sequence"/>
</dbReference>
<name>A0A1G5PR46_9GAMM</name>
<dbReference type="EMBL" id="FMWD01000002">
    <property type="protein sequence ID" value="SCZ51907.1"/>
    <property type="molecule type" value="Genomic_DNA"/>
</dbReference>
<dbReference type="GO" id="GO:0005737">
    <property type="term" value="C:cytoplasm"/>
    <property type="evidence" value="ECO:0007669"/>
    <property type="project" value="TreeGrafter"/>
</dbReference>
<gene>
    <name evidence="4" type="ORF">SAMN03097708_00620</name>
</gene>
<sequence length="220" mass="24595">MTNMNFEHARRNMVEQQIRTWDVFDERVLDLMLEVPREDFVPQALRSLAFNDMAVPLGHGEVMMQPKVEARMLQALNVRPTDTILDIGTGSGYVTALLARLGKHVFSVDIHADFVESAGTRLASHGIDNVTLDTGDAARGWGRRGTFDIIAVTGSLPELTEDIRKDLNIGGRMFAVIGREPVMEAYLVTRLGRDDWQKEALFETVVPPLTNAPESHHFVL</sequence>
<evidence type="ECO:0000256" key="2">
    <source>
        <dbReference type="ARBA" id="ARBA00013346"/>
    </source>
</evidence>
<accession>A0A1G5PR46</accession>
<keyword evidence="4" id="KW-0489">Methyltransferase</keyword>
<protein>
    <recommendedName>
        <fullName evidence="2">Protein-L-isoaspartate O-methyltransferase</fullName>
    </recommendedName>
    <alternativeName>
        <fullName evidence="3">Protein L-isoaspartyl methyltransferase</fullName>
    </alternativeName>
</protein>